<gene>
    <name evidence="1" type="ORF">K1X15_07585</name>
</gene>
<dbReference type="EMBL" id="CP080590">
    <property type="protein sequence ID" value="QYO78398.1"/>
    <property type="molecule type" value="Genomic_DNA"/>
</dbReference>
<sequence>MQTVLDLGDRPRRTFIPRTPEEIRTEAQDMLDTWGAFVADKKRVRGLVAIERPLTAHEGRQLSALIRKTKIKLIEMDALKVEGGVDWPAHHVEHVIRTMTRLDGDRAEALNGLGWGPEVSSKGHWCAAMLSIDRDRAISVGRLFVEHYRNQTERLADYYPLPVDWEFMK</sequence>
<evidence type="ECO:0000313" key="1">
    <source>
        <dbReference type="EMBL" id="QYO78398.1"/>
    </source>
</evidence>
<proteinExistence type="predicted"/>
<reference evidence="1 2" key="1">
    <citation type="submission" date="2021-08" db="EMBL/GenBank/DDBJ databases">
        <title>Devosia salina sp. nov., isolated from the South China Sea sediment.</title>
        <authorList>
            <person name="Zhou Z."/>
        </authorList>
    </citation>
    <scope>NUCLEOTIDE SEQUENCE [LARGE SCALE GENOMIC DNA]</scope>
    <source>
        <strain evidence="1 2">SCS-3</strain>
    </source>
</reference>
<accession>A0ABX8WHN3</accession>
<organism evidence="1 2">
    <name type="scientific">Devosia salina</name>
    <dbReference type="NCBI Taxonomy" id="2860336"/>
    <lineage>
        <taxon>Bacteria</taxon>
        <taxon>Pseudomonadati</taxon>
        <taxon>Pseudomonadota</taxon>
        <taxon>Alphaproteobacteria</taxon>
        <taxon>Hyphomicrobiales</taxon>
        <taxon>Devosiaceae</taxon>
        <taxon>Devosia</taxon>
    </lineage>
</organism>
<evidence type="ECO:0000313" key="2">
    <source>
        <dbReference type="Proteomes" id="UP000825799"/>
    </source>
</evidence>
<protein>
    <submittedName>
        <fullName evidence="1">Uncharacterized protein</fullName>
    </submittedName>
</protein>
<dbReference type="RefSeq" id="WP_220306868.1">
    <property type="nucleotide sequence ID" value="NZ_CP080590.1"/>
</dbReference>
<name>A0ABX8WHN3_9HYPH</name>
<dbReference type="Proteomes" id="UP000825799">
    <property type="component" value="Chromosome"/>
</dbReference>
<keyword evidence="2" id="KW-1185">Reference proteome</keyword>